<dbReference type="EMBL" id="AP021861">
    <property type="protein sequence ID" value="BBO32517.1"/>
    <property type="molecule type" value="Genomic_DNA"/>
</dbReference>
<organism evidence="1 2">
    <name type="scientific">Lacipirellula parvula</name>
    <dbReference type="NCBI Taxonomy" id="2650471"/>
    <lineage>
        <taxon>Bacteria</taxon>
        <taxon>Pseudomonadati</taxon>
        <taxon>Planctomycetota</taxon>
        <taxon>Planctomycetia</taxon>
        <taxon>Pirellulales</taxon>
        <taxon>Lacipirellulaceae</taxon>
        <taxon>Lacipirellula</taxon>
    </lineage>
</organism>
<keyword evidence="2" id="KW-1185">Reference proteome</keyword>
<dbReference type="Proteomes" id="UP000326837">
    <property type="component" value="Chromosome"/>
</dbReference>
<dbReference type="KEGG" id="lpav:PLANPX_2129"/>
<sequence length="43" mass="4786">MKAMALDDFERLCGEPSLPNAPSMADDSIATRRRNRLTVIADH</sequence>
<gene>
    <name evidence="1" type="ORF">PLANPX_2129</name>
</gene>
<dbReference type="AlphaFoldDB" id="A0A5K7X9F2"/>
<evidence type="ECO:0000313" key="2">
    <source>
        <dbReference type="Proteomes" id="UP000326837"/>
    </source>
</evidence>
<name>A0A5K7X9F2_9BACT</name>
<protein>
    <submittedName>
        <fullName evidence="1">Uncharacterized protein</fullName>
    </submittedName>
</protein>
<reference evidence="2" key="1">
    <citation type="submission" date="2019-10" db="EMBL/GenBank/DDBJ databases">
        <title>Lacipirellula parvula gen. nov., sp. nov., representing a lineage of planctomycetes widespread in freshwater anoxic habitats, and description of the family Lacipirellulaceae.</title>
        <authorList>
            <person name="Dedysh S.N."/>
            <person name="Kulichevskaya I.S."/>
            <person name="Beletsky A.V."/>
            <person name="Rakitin A.L."/>
            <person name="Mardanov A.V."/>
            <person name="Ivanova A.A."/>
            <person name="Saltykova V.X."/>
            <person name="Rijpstra W.I.C."/>
            <person name="Sinninghe Damste J.S."/>
            <person name="Ravin N.V."/>
        </authorList>
    </citation>
    <scope>NUCLEOTIDE SEQUENCE [LARGE SCALE GENOMIC DNA]</scope>
    <source>
        <strain evidence="2">PX69</strain>
    </source>
</reference>
<evidence type="ECO:0000313" key="1">
    <source>
        <dbReference type="EMBL" id="BBO32517.1"/>
    </source>
</evidence>
<proteinExistence type="predicted"/>
<accession>A0A5K7X9F2</accession>